<reference evidence="2 3" key="2">
    <citation type="submission" date="2019-09" db="EMBL/GenBank/DDBJ databases">
        <title>Mesorhizobium sp. MaA-C15 isolated from Microcystis aeruginosa.</title>
        <authorList>
            <person name="Jeong S.E."/>
            <person name="Jin H.M."/>
            <person name="Jeon C.O."/>
        </authorList>
    </citation>
    <scope>NUCLEOTIDE SEQUENCE [LARGE SCALE GENOMIC DNA]</scope>
    <source>
        <strain evidence="2 3">MaA-C15</strain>
    </source>
</reference>
<evidence type="ECO:0000313" key="2">
    <source>
        <dbReference type="EMBL" id="TYR31933.1"/>
    </source>
</evidence>
<gene>
    <name evidence="2" type="ORF">FY036_12625</name>
</gene>
<organism evidence="2 3">
    <name type="scientific">Neoaquamicrobium microcysteis</name>
    <dbReference type="NCBI Taxonomy" id="2682781"/>
    <lineage>
        <taxon>Bacteria</taxon>
        <taxon>Pseudomonadati</taxon>
        <taxon>Pseudomonadota</taxon>
        <taxon>Alphaproteobacteria</taxon>
        <taxon>Hyphomicrobiales</taxon>
        <taxon>Phyllobacteriaceae</taxon>
        <taxon>Neoaquamicrobium</taxon>
    </lineage>
</organism>
<keyword evidence="1" id="KW-0378">Hydrolase</keyword>
<dbReference type="Proteomes" id="UP000323258">
    <property type="component" value="Unassembled WGS sequence"/>
</dbReference>
<accession>A0A5D4GVJ9</accession>
<dbReference type="AlphaFoldDB" id="A0A5D4GVJ9"/>
<evidence type="ECO:0008006" key="4">
    <source>
        <dbReference type="Google" id="ProtNLM"/>
    </source>
</evidence>
<dbReference type="Pfam" id="PF13563">
    <property type="entry name" value="2_5_RNA_ligase2"/>
    <property type="match status" value="1"/>
</dbReference>
<dbReference type="InterPro" id="IPR004175">
    <property type="entry name" value="RNA_CPDase"/>
</dbReference>
<reference evidence="2 3" key="1">
    <citation type="submission" date="2019-08" db="EMBL/GenBank/DDBJ databases">
        <authorList>
            <person name="Seo Y.L."/>
        </authorList>
    </citation>
    <scope>NUCLEOTIDE SEQUENCE [LARGE SCALE GENOMIC DNA]</scope>
    <source>
        <strain evidence="2 3">MaA-C15</strain>
    </source>
</reference>
<name>A0A5D4GVJ9_9HYPH</name>
<keyword evidence="3" id="KW-1185">Reference proteome</keyword>
<dbReference type="Gene3D" id="3.90.1140.10">
    <property type="entry name" value="Cyclic phosphodiesterase"/>
    <property type="match status" value="1"/>
</dbReference>
<dbReference type="EMBL" id="VSZS01000063">
    <property type="protein sequence ID" value="TYR31933.1"/>
    <property type="molecule type" value="Genomic_DNA"/>
</dbReference>
<dbReference type="PANTHER" id="PTHR35561:SF1">
    <property type="entry name" value="RNA 2',3'-CYCLIC PHOSPHODIESTERASE"/>
    <property type="match status" value="1"/>
</dbReference>
<dbReference type="PANTHER" id="PTHR35561">
    <property type="entry name" value="RNA 2',3'-CYCLIC PHOSPHODIESTERASE"/>
    <property type="match status" value="1"/>
</dbReference>
<sequence length="205" mass="22418">MQYAFDFGEREDIGATCGPRAVGPAPQDSDTYFLALRPDGEAIRRIVNETMPWISRKFGVIESATKPANLHVSVLGVAQSASYSAALIARVCEGTQRLHCAPFVIDFDRLMSFRGRRRKTAVVLTTRRAPQPLCDLRNDLRARLAGIGVGAPRGFTPHVTLGYSEMRIAETPVAPVGWGATAIYFIHSFHGQARHEVLATIPLDG</sequence>
<dbReference type="GO" id="GO:0004113">
    <property type="term" value="F:2',3'-cyclic-nucleotide 3'-phosphodiesterase activity"/>
    <property type="evidence" value="ECO:0007669"/>
    <property type="project" value="InterPro"/>
</dbReference>
<comment type="caution">
    <text evidence="2">The sequence shown here is derived from an EMBL/GenBank/DDBJ whole genome shotgun (WGS) entry which is preliminary data.</text>
</comment>
<dbReference type="SUPFAM" id="SSF55144">
    <property type="entry name" value="LigT-like"/>
    <property type="match status" value="1"/>
</dbReference>
<protein>
    <recommendedName>
        <fullName evidence="4">2'-5' RNA ligase</fullName>
    </recommendedName>
</protein>
<dbReference type="GO" id="GO:0008664">
    <property type="term" value="F:RNA 2',3'-cyclic 3'-phosphodiesterase activity"/>
    <property type="evidence" value="ECO:0007669"/>
    <property type="project" value="InterPro"/>
</dbReference>
<proteinExistence type="predicted"/>
<evidence type="ECO:0000313" key="3">
    <source>
        <dbReference type="Proteomes" id="UP000323258"/>
    </source>
</evidence>
<dbReference type="InterPro" id="IPR009097">
    <property type="entry name" value="Cyclic_Pdiesterase"/>
</dbReference>
<evidence type="ECO:0000256" key="1">
    <source>
        <dbReference type="ARBA" id="ARBA00022801"/>
    </source>
</evidence>